<protein>
    <submittedName>
        <fullName evidence="1">Uncharacterized protein</fullName>
    </submittedName>
</protein>
<dbReference type="KEGG" id="kal:KALB_5254"/>
<dbReference type="HOGENOM" id="CLU_1693210_0_0_11"/>
<evidence type="ECO:0000313" key="1">
    <source>
        <dbReference type="EMBL" id="AHH98616.1"/>
    </source>
</evidence>
<proteinExistence type="predicted"/>
<accession>W5WDJ1</accession>
<reference evidence="1 2" key="1">
    <citation type="journal article" date="2014" name="BMC Genomics">
        <title>Complete genome sequence of producer of the glycopeptide antibiotic Aculeximycin Kutzneria albida DSM 43870T, a representative of minor genus of Pseudonocardiaceae.</title>
        <authorList>
            <person name="Rebets Y."/>
            <person name="Tokovenko B."/>
            <person name="Lushchyk I."/>
            <person name="Ruckert C."/>
            <person name="Zaburannyi N."/>
            <person name="Bechthold A."/>
            <person name="Kalinowski J."/>
            <person name="Luzhetskyy A."/>
        </authorList>
    </citation>
    <scope>NUCLEOTIDE SEQUENCE [LARGE SCALE GENOMIC DNA]</scope>
    <source>
        <strain evidence="1">DSM 43870</strain>
    </source>
</reference>
<gene>
    <name evidence="1" type="ORF">KALB_5254</name>
</gene>
<dbReference type="Proteomes" id="UP000019225">
    <property type="component" value="Chromosome"/>
</dbReference>
<dbReference type="EMBL" id="CP007155">
    <property type="protein sequence ID" value="AHH98616.1"/>
    <property type="molecule type" value="Genomic_DNA"/>
</dbReference>
<dbReference type="RefSeq" id="WP_042220801.1">
    <property type="nucleotide sequence ID" value="NZ_CP007155.1"/>
</dbReference>
<sequence length="155" mass="16271">MDAASTSTVIDSSNAAVGDDAREPTVTYAVIAPSGTLQFRTVDNSVIIEWDTPYQVSLWAAVHQDVDPRHGEVNGVALADGMRAKVADAAGCDPLSYLPNPVAQAVLTTLGHPPRRWAGTIAIVGYENEHGITASLTAEQLDIISKAHRLALAAA</sequence>
<evidence type="ECO:0000313" key="2">
    <source>
        <dbReference type="Proteomes" id="UP000019225"/>
    </source>
</evidence>
<dbReference type="AlphaFoldDB" id="W5WDJ1"/>
<name>W5WDJ1_9PSEU</name>
<organism evidence="1 2">
    <name type="scientific">Kutzneria albida DSM 43870</name>
    <dbReference type="NCBI Taxonomy" id="1449976"/>
    <lineage>
        <taxon>Bacteria</taxon>
        <taxon>Bacillati</taxon>
        <taxon>Actinomycetota</taxon>
        <taxon>Actinomycetes</taxon>
        <taxon>Pseudonocardiales</taxon>
        <taxon>Pseudonocardiaceae</taxon>
        <taxon>Kutzneria</taxon>
    </lineage>
</organism>
<dbReference type="OrthoDB" id="3675204at2"/>
<keyword evidence="2" id="KW-1185">Reference proteome</keyword>